<organism evidence="1 2">
    <name type="scientific">candidate division TA06 bacterium</name>
    <dbReference type="NCBI Taxonomy" id="2250710"/>
    <lineage>
        <taxon>Bacteria</taxon>
        <taxon>Bacteria division TA06</taxon>
    </lineage>
</organism>
<dbReference type="EMBL" id="SOJN01000031">
    <property type="protein sequence ID" value="TET47145.1"/>
    <property type="molecule type" value="Genomic_DNA"/>
</dbReference>
<evidence type="ECO:0000313" key="2">
    <source>
        <dbReference type="Proteomes" id="UP000315525"/>
    </source>
</evidence>
<name>A0A523UX86_UNCT6</name>
<dbReference type="AlphaFoldDB" id="A0A523UX86"/>
<dbReference type="Proteomes" id="UP000315525">
    <property type="component" value="Unassembled WGS sequence"/>
</dbReference>
<comment type="caution">
    <text evidence="1">The sequence shown here is derived from an EMBL/GenBank/DDBJ whole genome shotgun (WGS) entry which is preliminary data.</text>
</comment>
<reference evidence="1 2" key="1">
    <citation type="submission" date="2019-03" db="EMBL/GenBank/DDBJ databases">
        <title>Metabolic potential of uncultured bacteria and archaea associated with petroleum seepage in deep-sea sediments.</title>
        <authorList>
            <person name="Dong X."/>
            <person name="Hubert C."/>
        </authorList>
    </citation>
    <scope>NUCLEOTIDE SEQUENCE [LARGE SCALE GENOMIC DNA]</scope>
    <source>
        <strain evidence="1">E44_bin18</strain>
    </source>
</reference>
<evidence type="ECO:0000313" key="1">
    <source>
        <dbReference type="EMBL" id="TET47145.1"/>
    </source>
</evidence>
<sequence length="190" mass="22467">MPVEYINRSGDTYYLHRGKTRTSKPKYFFSKKDDGVLVRTIPEGYEIYEHPNARVFLRRSSPKIFADEEISIVENGVRDFAKLQHFKIDIKKNQIIVFIVDQDVDSLKRLLSSSWGHSDSRVEEGLIRMLTYSPMMRFVLTDETRRIFDVERMCFLEPMGWMFLDGGNSLRKLVKKYCYHLGKDSFFELI</sequence>
<proteinExistence type="predicted"/>
<accession>A0A523UX86</accession>
<gene>
    <name evidence="1" type="ORF">E3J62_02360</name>
</gene>
<protein>
    <submittedName>
        <fullName evidence="1">Uncharacterized protein</fullName>
    </submittedName>
</protein>